<evidence type="ECO:0000313" key="4">
    <source>
        <dbReference type="EMBL" id="EWY38296.1"/>
    </source>
</evidence>
<dbReference type="Gene3D" id="3.40.50.720">
    <property type="entry name" value="NAD(P)-binding Rossmann-like Domain"/>
    <property type="match status" value="2"/>
</dbReference>
<evidence type="ECO:0000256" key="1">
    <source>
        <dbReference type="ARBA" id="ARBA00023002"/>
    </source>
</evidence>
<feature type="domain" description="D-isomer specific 2-hydroxyacid dehydrogenase NAD-binding" evidence="3">
    <location>
        <begin position="119"/>
        <end position="292"/>
    </location>
</feature>
<keyword evidence="2" id="KW-0520">NAD</keyword>
<dbReference type="InterPro" id="IPR036291">
    <property type="entry name" value="NAD(P)-bd_dom_sf"/>
</dbReference>
<dbReference type="Proteomes" id="UP000019486">
    <property type="component" value="Unassembled WGS sequence"/>
</dbReference>
<evidence type="ECO:0000259" key="3">
    <source>
        <dbReference type="Pfam" id="PF02826"/>
    </source>
</evidence>
<dbReference type="AlphaFoldDB" id="W9H0C5"/>
<dbReference type="SUPFAM" id="SSF52283">
    <property type="entry name" value="Formate/glycerate dehydrogenase catalytic domain-like"/>
    <property type="match status" value="1"/>
</dbReference>
<dbReference type="PANTHER" id="PTHR43333:SF1">
    <property type="entry name" value="D-ISOMER SPECIFIC 2-HYDROXYACID DEHYDROGENASE NAD-BINDING DOMAIN-CONTAINING PROTEIN"/>
    <property type="match status" value="1"/>
</dbReference>
<sequence length="330" mass="35507">MTRAAWLEGGARLYVENARGRDPAYLIGETAVRDALGPEVEVTVRFDDQRDLEALRRATLFMGGKIDTALLSANAPNLRLVHCTSAGVEPYLPLDWLPAGAVLTNSSGVHAAKVGEFGLMALLMLNDRIPLFATNQRAHVWHRHLNGPIAGKRVLIHGVGALGGAVAEKARLLGIEVLGVRRGGGSHPHVDHMVTPERLGEVLPKADFLVVTCPLTDRTRGVIGAAELAALKPGAGVVNLSRAAVMDYDALADALERGHVSGAILDVFEREPLPASARWWDVPNLMVVPHVSADDPTSYIDRCLAILADNLRRAAEGLPLRNVVREDRGY</sequence>
<dbReference type="EMBL" id="AVFL01000019">
    <property type="protein sequence ID" value="EWY38296.1"/>
    <property type="molecule type" value="Genomic_DNA"/>
</dbReference>
<dbReference type="SUPFAM" id="SSF51735">
    <property type="entry name" value="NAD(P)-binding Rossmann-fold domains"/>
    <property type="match status" value="1"/>
</dbReference>
<evidence type="ECO:0000256" key="2">
    <source>
        <dbReference type="ARBA" id="ARBA00023027"/>
    </source>
</evidence>
<dbReference type="GO" id="GO:0016491">
    <property type="term" value="F:oxidoreductase activity"/>
    <property type="evidence" value="ECO:0007669"/>
    <property type="project" value="UniProtKB-KW"/>
</dbReference>
<organism evidence="4 5">
    <name type="scientific">Skermanella stibiiresistens SB22</name>
    <dbReference type="NCBI Taxonomy" id="1385369"/>
    <lineage>
        <taxon>Bacteria</taxon>
        <taxon>Pseudomonadati</taxon>
        <taxon>Pseudomonadota</taxon>
        <taxon>Alphaproteobacteria</taxon>
        <taxon>Rhodospirillales</taxon>
        <taxon>Azospirillaceae</taxon>
        <taxon>Skermanella</taxon>
    </lineage>
</organism>
<protein>
    <recommendedName>
        <fullName evidence="3">D-isomer specific 2-hydroxyacid dehydrogenase NAD-binding domain-containing protein</fullName>
    </recommendedName>
</protein>
<keyword evidence="1" id="KW-0560">Oxidoreductase</keyword>
<name>W9H0C5_9PROT</name>
<dbReference type="STRING" id="1385369.N825_13895"/>
<keyword evidence="5" id="KW-1185">Reference proteome</keyword>
<comment type="caution">
    <text evidence="4">The sequence shown here is derived from an EMBL/GenBank/DDBJ whole genome shotgun (WGS) entry which is preliminary data.</text>
</comment>
<gene>
    <name evidence="4" type="ORF">N825_13895</name>
</gene>
<accession>W9H0C5</accession>
<dbReference type="CDD" id="cd05300">
    <property type="entry name" value="2-Hacid_dh_1"/>
    <property type="match status" value="1"/>
</dbReference>
<dbReference type="Pfam" id="PF02826">
    <property type="entry name" value="2-Hacid_dh_C"/>
    <property type="match status" value="1"/>
</dbReference>
<dbReference type="GO" id="GO:0051287">
    <property type="term" value="F:NAD binding"/>
    <property type="evidence" value="ECO:0007669"/>
    <property type="project" value="InterPro"/>
</dbReference>
<dbReference type="RefSeq" id="WP_198038857.1">
    <property type="nucleotide sequence ID" value="NZ_AVFL01000019.1"/>
</dbReference>
<dbReference type="InterPro" id="IPR006140">
    <property type="entry name" value="D-isomer_DH_NAD-bd"/>
</dbReference>
<evidence type="ECO:0000313" key="5">
    <source>
        <dbReference type="Proteomes" id="UP000019486"/>
    </source>
</evidence>
<reference evidence="4 5" key="1">
    <citation type="submission" date="2013-08" db="EMBL/GenBank/DDBJ databases">
        <title>The genome sequence of Skermanella stibiiresistens.</title>
        <authorList>
            <person name="Zhu W."/>
            <person name="Wang G."/>
        </authorList>
    </citation>
    <scope>NUCLEOTIDE SEQUENCE [LARGE SCALE GENOMIC DNA]</scope>
    <source>
        <strain evidence="4 5">SB22</strain>
    </source>
</reference>
<dbReference type="PANTHER" id="PTHR43333">
    <property type="entry name" value="2-HACID_DH_C DOMAIN-CONTAINING PROTEIN"/>
    <property type="match status" value="1"/>
</dbReference>
<proteinExistence type="predicted"/>